<dbReference type="PANTHER" id="PTHR42928:SF5">
    <property type="entry name" value="BLR1237 PROTEIN"/>
    <property type="match status" value="1"/>
</dbReference>
<feature type="signal peptide" evidence="2">
    <location>
        <begin position="1"/>
        <end position="27"/>
    </location>
</feature>
<comment type="similarity">
    <text evidence="1">Belongs to the UPF0065 (bug) family.</text>
</comment>
<protein>
    <submittedName>
        <fullName evidence="3">ABC transporter substrate-binding protein</fullName>
    </submittedName>
</protein>
<proteinExistence type="inferred from homology"/>
<dbReference type="Proteomes" id="UP000608345">
    <property type="component" value="Unassembled WGS sequence"/>
</dbReference>
<reference evidence="3" key="1">
    <citation type="journal article" date="2014" name="Int. J. Syst. Evol. Microbiol.">
        <title>Complete genome sequence of Corynebacterium casei LMG S-19264T (=DSM 44701T), isolated from a smear-ripened cheese.</title>
        <authorList>
            <consortium name="US DOE Joint Genome Institute (JGI-PGF)"/>
            <person name="Walter F."/>
            <person name="Albersmeier A."/>
            <person name="Kalinowski J."/>
            <person name="Ruckert C."/>
        </authorList>
    </citation>
    <scope>NUCLEOTIDE SEQUENCE</scope>
    <source>
        <strain evidence="3">KCTC 23732</strain>
    </source>
</reference>
<feature type="chain" id="PRO_5037989533" evidence="2">
    <location>
        <begin position="28"/>
        <end position="326"/>
    </location>
</feature>
<dbReference type="PANTHER" id="PTHR42928">
    <property type="entry name" value="TRICARBOXYLATE-BINDING PROTEIN"/>
    <property type="match status" value="1"/>
</dbReference>
<dbReference type="CDD" id="cd07012">
    <property type="entry name" value="PBP2_Bug_TTT"/>
    <property type="match status" value="1"/>
</dbReference>
<dbReference type="RefSeq" id="WP_189385070.1">
    <property type="nucleotide sequence ID" value="NZ_BAABFY010000006.1"/>
</dbReference>
<dbReference type="EMBL" id="BMYS01000011">
    <property type="protein sequence ID" value="GGW87684.1"/>
    <property type="molecule type" value="Genomic_DNA"/>
</dbReference>
<dbReference type="InterPro" id="IPR042100">
    <property type="entry name" value="Bug_dom1"/>
</dbReference>
<comment type="caution">
    <text evidence="3">The sequence shown here is derived from an EMBL/GenBank/DDBJ whole genome shotgun (WGS) entry which is preliminary data.</text>
</comment>
<evidence type="ECO:0000256" key="1">
    <source>
        <dbReference type="ARBA" id="ARBA00006987"/>
    </source>
</evidence>
<dbReference type="SUPFAM" id="SSF53850">
    <property type="entry name" value="Periplasmic binding protein-like II"/>
    <property type="match status" value="1"/>
</dbReference>
<evidence type="ECO:0000313" key="3">
    <source>
        <dbReference type="EMBL" id="GGW87684.1"/>
    </source>
</evidence>
<name>A0A918JLA8_9BURK</name>
<dbReference type="Pfam" id="PF03401">
    <property type="entry name" value="TctC"/>
    <property type="match status" value="1"/>
</dbReference>
<dbReference type="PIRSF" id="PIRSF017082">
    <property type="entry name" value="YflP"/>
    <property type="match status" value="1"/>
</dbReference>
<reference evidence="3" key="2">
    <citation type="submission" date="2020-09" db="EMBL/GenBank/DDBJ databases">
        <authorList>
            <person name="Sun Q."/>
            <person name="Kim S."/>
        </authorList>
    </citation>
    <scope>NUCLEOTIDE SEQUENCE</scope>
    <source>
        <strain evidence="3">KCTC 23732</strain>
    </source>
</reference>
<sequence>MRFTINKLSKKITVGLSLGLIAFSAQAAYPDRPIRIITPFAPGTGPDTNAREVAAELQKNLGVSVIIDNKPGASGAIGNAAAAQAKPDGYTLLIGSTSTLSIQPHLYATKTYDIEKDFVPVSLLGVMNTGLIASPKVAVDDVKDLIEKLKKNPGQFNIASMGVGSYSHLSGEWFGFDSETKPVFIPYSTTNPFSDLMAGQVDFLFDALPAAAGGIKTGKLKLLAITGNERHPSFPDVPTFKEAGLDDFSPFGWQGLLAPAGTPPEALKVLGEAMQKVNDNKELAERWEKTYIGKLVGSTPEEFKAFISEDGGKWQKVIKRANIKLD</sequence>
<organism evidence="3 4">
    <name type="scientific">Advenella faeciporci</name>
    <dbReference type="NCBI Taxonomy" id="797535"/>
    <lineage>
        <taxon>Bacteria</taxon>
        <taxon>Pseudomonadati</taxon>
        <taxon>Pseudomonadota</taxon>
        <taxon>Betaproteobacteria</taxon>
        <taxon>Burkholderiales</taxon>
        <taxon>Alcaligenaceae</taxon>
    </lineage>
</organism>
<keyword evidence="2" id="KW-0732">Signal</keyword>
<dbReference type="AlphaFoldDB" id="A0A918JLA8"/>
<dbReference type="Gene3D" id="3.40.190.10">
    <property type="entry name" value="Periplasmic binding protein-like II"/>
    <property type="match status" value="1"/>
</dbReference>
<accession>A0A918JLA8</accession>
<dbReference type="Gene3D" id="3.40.190.150">
    <property type="entry name" value="Bordetella uptake gene, domain 1"/>
    <property type="match status" value="1"/>
</dbReference>
<evidence type="ECO:0000313" key="4">
    <source>
        <dbReference type="Proteomes" id="UP000608345"/>
    </source>
</evidence>
<evidence type="ECO:0000256" key="2">
    <source>
        <dbReference type="SAM" id="SignalP"/>
    </source>
</evidence>
<dbReference type="InterPro" id="IPR005064">
    <property type="entry name" value="BUG"/>
</dbReference>
<keyword evidence="4" id="KW-1185">Reference proteome</keyword>
<gene>
    <name evidence="3" type="ORF">GCM10011450_17000</name>
</gene>